<dbReference type="PROSITE" id="PS51202">
    <property type="entry name" value="RCK_C"/>
    <property type="match status" value="2"/>
</dbReference>
<feature type="domain" description="RCK N-terminal" evidence="3">
    <location>
        <begin position="352"/>
        <end position="466"/>
    </location>
</feature>
<dbReference type="Pfam" id="PF02254">
    <property type="entry name" value="TrkA_N"/>
    <property type="match status" value="2"/>
</dbReference>
<dbReference type="AlphaFoldDB" id="A0A2N0VHD6"/>
<dbReference type="Gene3D" id="3.40.50.720">
    <property type="entry name" value="NAD(P)-binding Rossmann-like Domain"/>
    <property type="match status" value="2"/>
</dbReference>
<accession>A0A2N0VHD6</accession>
<evidence type="ECO:0000256" key="2">
    <source>
        <dbReference type="SAM" id="Phobius"/>
    </source>
</evidence>
<keyword evidence="6" id="KW-1185">Reference proteome</keyword>
<proteinExistence type="predicted"/>
<dbReference type="InterPro" id="IPR036291">
    <property type="entry name" value="NAD(P)-bd_dom_sf"/>
</dbReference>
<sequence length="565" mass="63273">MKFLGSQLSYFFANRRTKTNVKKLLKFVGVLFLMYVAYSITFHYVAMYEGQDHTWLTGFYWVIVTMSTLGFGDIVFTTDVGRAFSMLVLFSGVLFLLVMLPFTFIEFFYAPWMKAQNQARAPKRLEEETFGHVVITNLNAVTEALIAKLKSYKIDYVLLEPDLQKALDLSDLDYKVVNLDPTDYDTYNRLFIKNASMLVAADSDTINTNVTFTAREFSDNINIVATANSEDSVDVLKLAGANNVLQMGDILGRALARRTLGGNARVHVIGHIDNLVIGEVTVKETPLIGKTLKESKLRESLGVNVVGIWERGKFIHPEPDTMIKSKSVLVLAGTVEHLRKYDEVMSIYNVSDAPVVIIGAGRVGRAAARSMDDRQIDYRIIDKNPDRIQTHDNGKYILGDAADLSVLKKAGLENAHSVLITTHDDDVNIYLTIYCRQLKPDLEIISRATYERNVNTMHRAGADFVMSYASMGAGSIFNILEDKDVIMLAEGLNIFNYQVDSKLSGISLLESNIRQKTGCTVIAVNCKNEEMLVNPPPERVLEKDDEIVLIGSSEGEKRFTNNFLD</sequence>
<dbReference type="Pfam" id="PF07885">
    <property type="entry name" value="Ion_trans_2"/>
    <property type="match status" value="1"/>
</dbReference>
<dbReference type="EMBL" id="PISP01000002">
    <property type="protein sequence ID" value="PKD43605.1"/>
    <property type="molecule type" value="Genomic_DNA"/>
</dbReference>
<protein>
    <submittedName>
        <fullName evidence="5">Potassium transporter TrkA</fullName>
    </submittedName>
</protein>
<dbReference type="SUPFAM" id="SSF81324">
    <property type="entry name" value="Voltage-gated potassium channels"/>
    <property type="match status" value="1"/>
</dbReference>
<dbReference type="Gene3D" id="3.30.70.1450">
    <property type="entry name" value="Regulator of K+ conductance, C-terminal domain"/>
    <property type="match status" value="2"/>
</dbReference>
<evidence type="ECO:0000313" key="5">
    <source>
        <dbReference type="EMBL" id="PKD43605.1"/>
    </source>
</evidence>
<dbReference type="InterPro" id="IPR036721">
    <property type="entry name" value="RCK_C_sf"/>
</dbReference>
<feature type="transmembrane region" description="Helical" evidence="2">
    <location>
        <begin position="58"/>
        <end position="76"/>
    </location>
</feature>
<dbReference type="InterPro" id="IPR003148">
    <property type="entry name" value="RCK_N"/>
</dbReference>
<comment type="caution">
    <text evidence="5">The sequence shown here is derived from an EMBL/GenBank/DDBJ whole genome shotgun (WGS) entry which is preliminary data.</text>
</comment>
<dbReference type="GO" id="GO:0006813">
    <property type="term" value="P:potassium ion transport"/>
    <property type="evidence" value="ECO:0007669"/>
    <property type="project" value="InterPro"/>
</dbReference>
<organism evidence="5 6">
    <name type="scientific">Rhodohalobacter barkolensis</name>
    <dbReference type="NCBI Taxonomy" id="2053187"/>
    <lineage>
        <taxon>Bacteria</taxon>
        <taxon>Pseudomonadati</taxon>
        <taxon>Balneolota</taxon>
        <taxon>Balneolia</taxon>
        <taxon>Balneolales</taxon>
        <taxon>Balneolaceae</taxon>
        <taxon>Rhodohalobacter</taxon>
    </lineage>
</organism>
<dbReference type="PANTHER" id="PTHR43833:SF9">
    <property type="entry name" value="POTASSIUM CHANNEL PROTEIN YUGO-RELATED"/>
    <property type="match status" value="1"/>
</dbReference>
<feature type="domain" description="RCK C-terminal" evidence="4">
    <location>
        <begin position="263"/>
        <end position="347"/>
    </location>
</feature>
<reference evidence="5 6" key="1">
    <citation type="submission" date="2017-11" db="EMBL/GenBank/DDBJ databases">
        <title>Rhodohalobacter 15182 sp. nov., isolated from a salt lake.</title>
        <authorList>
            <person name="Han S."/>
        </authorList>
    </citation>
    <scope>NUCLEOTIDE SEQUENCE [LARGE SCALE GENOMIC DNA]</scope>
    <source>
        <strain evidence="5 6">15182</strain>
    </source>
</reference>
<dbReference type="InterPro" id="IPR013099">
    <property type="entry name" value="K_chnl_dom"/>
</dbReference>
<dbReference type="GO" id="GO:0008324">
    <property type="term" value="F:monoatomic cation transmembrane transporter activity"/>
    <property type="evidence" value="ECO:0007669"/>
    <property type="project" value="InterPro"/>
</dbReference>
<keyword evidence="2" id="KW-0812">Transmembrane</keyword>
<evidence type="ECO:0000256" key="1">
    <source>
        <dbReference type="ARBA" id="ARBA00004651"/>
    </source>
</evidence>
<feature type="domain" description="RCK C-terminal" evidence="4">
    <location>
        <begin position="480"/>
        <end position="565"/>
    </location>
</feature>
<comment type="subcellular location">
    <subcellularLocation>
        <location evidence="1">Cell membrane</location>
        <topology evidence="1">Multi-pass membrane protein</topology>
    </subcellularLocation>
</comment>
<keyword evidence="2" id="KW-1133">Transmembrane helix</keyword>
<keyword evidence="2" id="KW-0472">Membrane</keyword>
<dbReference type="PANTHER" id="PTHR43833">
    <property type="entry name" value="POTASSIUM CHANNEL PROTEIN 2-RELATED-RELATED"/>
    <property type="match status" value="1"/>
</dbReference>
<gene>
    <name evidence="5" type="ORF">CWD77_08540</name>
</gene>
<dbReference type="Pfam" id="PF02080">
    <property type="entry name" value="TrkA_C"/>
    <property type="match status" value="2"/>
</dbReference>
<feature type="domain" description="RCK N-terminal" evidence="3">
    <location>
        <begin position="130"/>
        <end position="246"/>
    </location>
</feature>
<evidence type="ECO:0000313" key="6">
    <source>
        <dbReference type="Proteomes" id="UP000233398"/>
    </source>
</evidence>
<dbReference type="OrthoDB" id="9781411at2"/>
<dbReference type="InterPro" id="IPR050721">
    <property type="entry name" value="Trk_Ktr_HKT_K-transport"/>
</dbReference>
<evidence type="ECO:0000259" key="4">
    <source>
        <dbReference type="PROSITE" id="PS51202"/>
    </source>
</evidence>
<dbReference type="Gene3D" id="1.10.287.70">
    <property type="match status" value="1"/>
</dbReference>
<dbReference type="Proteomes" id="UP000233398">
    <property type="component" value="Unassembled WGS sequence"/>
</dbReference>
<dbReference type="SUPFAM" id="SSF51735">
    <property type="entry name" value="NAD(P)-binding Rossmann-fold domains"/>
    <property type="match status" value="2"/>
</dbReference>
<dbReference type="GO" id="GO:0005886">
    <property type="term" value="C:plasma membrane"/>
    <property type="evidence" value="ECO:0007669"/>
    <property type="project" value="UniProtKB-SubCell"/>
</dbReference>
<feature type="transmembrane region" description="Helical" evidence="2">
    <location>
        <begin position="88"/>
        <end position="112"/>
    </location>
</feature>
<dbReference type="PROSITE" id="PS51201">
    <property type="entry name" value="RCK_N"/>
    <property type="match status" value="2"/>
</dbReference>
<evidence type="ECO:0000259" key="3">
    <source>
        <dbReference type="PROSITE" id="PS51201"/>
    </source>
</evidence>
<feature type="transmembrane region" description="Helical" evidence="2">
    <location>
        <begin position="24"/>
        <end position="46"/>
    </location>
</feature>
<dbReference type="InterPro" id="IPR006037">
    <property type="entry name" value="RCK_C"/>
</dbReference>
<dbReference type="SUPFAM" id="SSF116726">
    <property type="entry name" value="TrkA C-terminal domain-like"/>
    <property type="match status" value="2"/>
</dbReference>
<name>A0A2N0VHD6_9BACT</name>
<dbReference type="RefSeq" id="WP_101073147.1">
    <property type="nucleotide sequence ID" value="NZ_PISP01000002.1"/>
</dbReference>